<feature type="transmembrane region" description="Helical" evidence="6">
    <location>
        <begin position="300"/>
        <end position="321"/>
    </location>
</feature>
<organism evidence="8">
    <name type="scientific">Phytophthora nicotianae</name>
    <name type="common">Potato buckeye rot agent</name>
    <name type="synonym">Phytophthora parasitica</name>
    <dbReference type="NCBI Taxonomy" id="4792"/>
    <lineage>
        <taxon>Eukaryota</taxon>
        <taxon>Sar</taxon>
        <taxon>Stramenopiles</taxon>
        <taxon>Oomycota</taxon>
        <taxon>Peronosporomycetes</taxon>
        <taxon>Peronosporales</taxon>
        <taxon>Peronosporaceae</taxon>
        <taxon>Phytophthora</taxon>
    </lineage>
</organism>
<name>W2H5A2_PHYNI</name>
<feature type="compositionally biased region" description="Basic and acidic residues" evidence="5">
    <location>
        <begin position="585"/>
        <end position="596"/>
    </location>
</feature>
<proteinExistence type="predicted"/>
<evidence type="ECO:0000313" key="9">
    <source>
        <dbReference type="EMBL" id="ETM49532.1"/>
    </source>
</evidence>
<evidence type="ECO:0000256" key="5">
    <source>
        <dbReference type="SAM" id="MobiDB-lite"/>
    </source>
</evidence>
<evidence type="ECO:0000256" key="2">
    <source>
        <dbReference type="ARBA" id="ARBA00022692"/>
    </source>
</evidence>
<evidence type="ECO:0000256" key="1">
    <source>
        <dbReference type="ARBA" id="ARBA00004167"/>
    </source>
</evidence>
<dbReference type="GO" id="GO:0071944">
    <property type="term" value="C:cell periphery"/>
    <property type="evidence" value="ECO:0007669"/>
    <property type="project" value="UniProtKB-ARBA"/>
</dbReference>
<evidence type="ECO:0000256" key="4">
    <source>
        <dbReference type="ARBA" id="ARBA00023136"/>
    </source>
</evidence>
<dbReference type="Proteomes" id="UP000054532">
    <property type="component" value="Unassembled WGS sequence"/>
</dbReference>
<comment type="subcellular location">
    <subcellularLocation>
        <location evidence="1">Membrane</location>
        <topology evidence="1">Single-pass membrane protein</topology>
    </subcellularLocation>
</comment>
<keyword evidence="2 6" id="KW-0812">Transmembrane</keyword>
<feature type="chain" id="PRO_5010512976" evidence="7">
    <location>
        <begin position="21"/>
        <end position="661"/>
    </location>
</feature>
<feature type="compositionally biased region" description="Low complexity" evidence="5">
    <location>
        <begin position="648"/>
        <end position="661"/>
    </location>
</feature>
<dbReference type="VEuPathDB" id="FungiDB:PPTG_02532"/>
<sequence>MKVVSAFAAAALALLGAALAVDVDNGFTQDGSTTYCMGVNGAVGTLAFDTLEASNVGRCPVGVTLTLTASEFHVSDSINVKWTAKANTGLANAIFPNAIDATTGLPGAVTTSSLFACTAGTNCATNVGGTPTGADGTSTGAFAADGTKALETNTFTLSTAGDYIIVGIVALPGDASLNLAAEEYIVFKKISIVSADSSISSSSTSNTGSSASSSGSTNTTTSAPDSNSGNDSGSSAEQESKLKQSSGTDESAQVSDSSTKTTTAPTTSDDTTQQKDTGSSGAVKSASTSNGSGGFLGHNGVIIIAALVGCCIVGVVAFAFVMRRRKEQRMHANKAFDLNSPSLASDMDDSGLHGHDGGKIDLTYVANISARNNDKAADNIMSEESSVAIMASAERGSELNSSNGSSLNSLPKSSLDTDGYSEKASYGAAGAAAAASAGATKHSNEAEIDAYRMSNMSELSSIAGGQSEASMSNFGDSVVSARQNKYLQPGDWNDSESSRMDSRLDSMEQAELKARGFGSIGGFSTVSGFSEDNTSRITGLSEHDSNRDIGFSMSSRPTVESRFTEDYNITEDRATVESRFDDYRATEESRVTEDSRATGFSEAMDQSRLQSEVSVDSYGFRASRSSADSYSSGMSPYSRESSRISGFSVASSDRSSNASKY</sequence>
<dbReference type="GO" id="GO:0016020">
    <property type="term" value="C:membrane"/>
    <property type="evidence" value="ECO:0007669"/>
    <property type="project" value="UniProtKB-SubCell"/>
</dbReference>
<keyword evidence="7" id="KW-0732">Signal</keyword>
<accession>W2H5A2</accession>
<evidence type="ECO:0000256" key="7">
    <source>
        <dbReference type="SAM" id="SignalP"/>
    </source>
</evidence>
<keyword evidence="3 6" id="KW-1133">Transmembrane helix</keyword>
<keyword evidence="4 6" id="KW-0472">Membrane</keyword>
<evidence type="ECO:0000256" key="3">
    <source>
        <dbReference type="ARBA" id="ARBA00022989"/>
    </source>
</evidence>
<protein>
    <submittedName>
        <fullName evidence="8">Uncharacterized protein</fullName>
    </submittedName>
</protein>
<evidence type="ECO:0000313" key="8">
    <source>
        <dbReference type="EMBL" id="ETK89790.1"/>
    </source>
</evidence>
<dbReference type="PANTHER" id="PTHR15549">
    <property type="entry name" value="PAIRED IMMUNOGLOBULIN-LIKE TYPE 2 RECEPTOR"/>
    <property type="match status" value="1"/>
</dbReference>
<feature type="region of interest" description="Disordered" evidence="5">
    <location>
        <begin position="198"/>
        <end position="290"/>
    </location>
</feature>
<dbReference type="Proteomes" id="UP000053236">
    <property type="component" value="Unassembled WGS sequence"/>
</dbReference>
<reference evidence="8" key="1">
    <citation type="submission" date="2013-11" db="EMBL/GenBank/DDBJ databases">
        <title>The Genome Sequence of Phytophthora parasitica CJ02B3.</title>
        <authorList>
            <consortium name="The Broad Institute Genomics Platform"/>
            <person name="Russ C."/>
            <person name="Tyler B."/>
            <person name="Panabieres F."/>
            <person name="Shan W."/>
            <person name="Tripathy S."/>
            <person name="Grunwald N."/>
            <person name="Machado M."/>
            <person name="Johnson C.S."/>
            <person name="Arredondo F."/>
            <person name="Hong C."/>
            <person name="Coffey M."/>
            <person name="Young S.K."/>
            <person name="Zeng Q."/>
            <person name="Gargeya S."/>
            <person name="Fitzgerald M."/>
            <person name="Abouelleil A."/>
            <person name="Alvarado L."/>
            <person name="Chapman S.B."/>
            <person name="Gainer-Dewar J."/>
            <person name="Goldberg J."/>
            <person name="Griggs A."/>
            <person name="Gujja S."/>
            <person name="Hansen M."/>
            <person name="Howarth C."/>
            <person name="Imamovic A."/>
            <person name="Ireland A."/>
            <person name="Larimer J."/>
            <person name="McCowan C."/>
            <person name="Murphy C."/>
            <person name="Pearson M."/>
            <person name="Poon T.W."/>
            <person name="Priest M."/>
            <person name="Roberts A."/>
            <person name="Saif S."/>
            <person name="Shea T."/>
            <person name="Sykes S."/>
            <person name="Wortman J."/>
            <person name="Nusbaum C."/>
            <person name="Birren B."/>
        </authorList>
    </citation>
    <scope>NUCLEOTIDE SEQUENCE [LARGE SCALE GENOMIC DNA]</scope>
    <source>
        <strain evidence="8">CJ02B3</strain>
    </source>
</reference>
<gene>
    <name evidence="9" type="ORF">L914_06236</name>
    <name evidence="8" type="ORF">L915_06305</name>
</gene>
<feature type="compositionally biased region" description="Low complexity" evidence="5">
    <location>
        <begin position="198"/>
        <end position="235"/>
    </location>
</feature>
<evidence type="ECO:0000256" key="6">
    <source>
        <dbReference type="SAM" id="Phobius"/>
    </source>
</evidence>
<feature type="compositionally biased region" description="Low complexity" evidence="5">
    <location>
        <begin position="255"/>
        <end position="280"/>
    </location>
</feature>
<feature type="signal peptide" evidence="7">
    <location>
        <begin position="1"/>
        <end position="20"/>
    </location>
</feature>
<dbReference type="EMBL" id="KI685652">
    <property type="protein sequence ID" value="ETK89790.1"/>
    <property type="molecule type" value="Genomic_DNA"/>
</dbReference>
<dbReference type="InterPro" id="IPR051694">
    <property type="entry name" value="Immunoregulatory_rcpt-like"/>
</dbReference>
<dbReference type="AlphaFoldDB" id="W2H5A2"/>
<dbReference type="EMBL" id="KI692179">
    <property type="protein sequence ID" value="ETM49532.1"/>
    <property type="molecule type" value="Genomic_DNA"/>
</dbReference>
<feature type="compositionally biased region" description="Low complexity" evidence="5">
    <location>
        <begin position="621"/>
        <end position="639"/>
    </location>
</feature>
<feature type="compositionally biased region" description="Polar residues" evidence="5">
    <location>
        <begin position="243"/>
        <end position="254"/>
    </location>
</feature>
<feature type="region of interest" description="Disordered" evidence="5">
    <location>
        <begin position="585"/>
        <end position="661"/>
    </location>
</feature>
<reference evidence="9" key="2">
    <citation type="submission" date="2013-11" db="EMBL/GenBank/DDBJ databases">
        <title>The Genome Sequence of Phytophthora parasitica IAC_01/95.</title>
        <authorList>
            <consortium name="The Broad Institute Genomics Platform"/>
            <person name="Russ C."/>
            <person name="Tyler B."/>
            <person name="Panabieres F."/>
            <person name="Shan W."/>
            <person name="Tripathy S."/>
            <person name="Grunwald N."/>
            <person name="Machado M."/>
            <person name="Johnson C.S."/>
            <person name="Arredondo F."/>
            <person name="Hong C."/>
            <person name="Coffey M."/>
            <person name="Young S.K."/>
            <person name="Zeng Q."/>
            <person name="Gargeya S."/>
            <person name="Fitzgerald M."/>
            <person name="Abouelleil A."/>
            <person name="Alvarado L."/>
            <person name="Chapman S.B."/>
            <person name="Gainer-Dewar J."/>
            <person name="Goldberg J."/>
            <person name="Griggs A."/>
            <person name="Gujja S."/>
            <person name="Hansen M."/>
            <person name="Howarth C."/>
            <person name="Imamovic A."/>
            <person name="Ireland A."/>
            <person name="Larimer J."/>
            <person name="McCowan C."/>
            <person name="Murphy C."/>
            <person name="Pearson M."/>
            <person name="Poon T.W."/>
            <person name="Priest M."/>
            <person name="Roberts A."/>
            <person name="Saif S."/>
            <person name="Shea T."/>
            <person name="Sykes S."/>
            <person name="Wortman J."/>
            <person name="Nusbaum C."/>
            <person name="Birren B."/>
        </authorList>
    </citation>
    <scope>NUCLEOTIDE SEQUENCE [LARGE SCALE GENOMIC DNA]</scope>
    <source>
        <strain evidence="9">IAC_01/95</strain>
    </source>
</reference>